<dbReference type="Gene3D" id="3.40.50.150">
    <property type="entry name" value="Vaccinia Virus protein VP39"/>
    <property type="match status" value="1"/>
</dbReference>
<dbReference type="PANTHER" id="PTHR43317:SF3">
    <property type="entry name" value="BLR2883 PROTEIN"/>
    <property type="match status" value="1"/>
</dbReference>
<protein>
    <recommendedName>
        <fullName evidence="4">Spermidine synthase</fullName>
    </recommendedName>
</protein>
<dbReference type="SUPFAM" id="SSF53335">
    <property type="entry name" value="S-adenosyl-L-methionine-dependent methyltransferases"/>
    <property type="match status" value="1"/>
</dbReference>
<dbReference type="AlphaFoldDB" id="A0A9W5ULA2"/>
<dbReference type="Proteomes" id="UP000607311">
    <property type="component" value="Unassembled WGS sequence"/>
</dbReference>
<accession>A0A9W5ULA2</accession>
<dbReference type="EMBL" id="BOPD01000002">
    <property type="protein sequence ID" value="GIJ31102.1"/>
    <property type="molecule type" value="Genomic_DNA"/>
</dbReference>
<evidence type="ECO:0000313" key="2">
    <source>
        <dbReference type="EMBL" id="GIJ31102.1"/>
    </source>
</evidence>
<comment type="caution">
    <text evidence="2">The sequence shown here is derived from an EMBL/GenBank/DDBJ whole genome shotgun (WGS) entry which is preliminary data.</text>
</comment>
<sequence>MPAVSARFEELAWRPTPIGEISLRRRRDPRLDLDVYEVKLDDEFLMSSLFTAGEIELARLGLASLAGDHLDVVVGGLGLGYTARTALADDRVASLLVVEAIEDVIDWHRRDLLPFAAGLATDPRTRLVRADFFARVAGPDGLDPDDAGRRFHAVLLDVDHSPRHPLHPSHAAFYRPDGLRRLARLLHPGGVFALWSDDPPDPDFEADLAAVFPTHHSHVVRFANPLTGGASANTVYLGKLPD</sequence>
<organism evidence="2 3">
    <name type="scientific">Micromonospora sediminimaris</name>
    <dbReference type="NCBI Taxonomy" id="547162"/>
    <lineage>
        <taxon>Bacteria</taxon>
        <taxon>Bacillati</taxon>
        <taxon>Actinomycetota</taxon>
        <taxon>Actinomycetes</taxon>
        <taxon>Micromonosporales</taxon>
        <taxon>Micromonosporaceae</taxon>
        <taxon>Micromonospora</taxon>
    </lineage>
</organism>
<dbReference type="PANTHER" id="PTHR43317">
    <property type="entry name" value="THERMOSPERMINE SYNTHASE ACAULIS5"/>
    <property type="match status" value="1"/>
</dbReference>
<dbReference type="InterPro" id="IPR029063">
    <property type="entry name" value="SAM-dependent_MTases_sf"/>
</dbReference>
<dbReference type="GO" id="GO:0006596">
    <property type="term" value="P:polyamine biosynthetic process"/>
    <property type="evidence" value="ECO:0007669"/>
    <property type="project" value="UniProtKB-KW"/>
</dbReference>
<proteinExistence type="predicted"/>
<keyword evidence="1" id="KW-0620">Polyamine biosynthesis</keyword>
<name>A0A9W5ULA2_9ACTN</name>
<evidence type="ECO:0008006" key="4">
    <source>
        <dbReference type="Google" id="ProtNLM"/>
    </source>
</evidence>
<evidence type="ECO:0000313" key="3">
    <source>
        <dbReference type="Proteomes" id="UP000607311"/>
    </source>
</evidence>
<reference evidence="2" key="1">
    <citation type="submission" date="2021-01" db="EMBL/GenBank/DDBJ databases">
        <title>Whole genome shotgun sequence of Verrucosispora sediminis NBRC 107745.</title>
        <authorList>
            <person name="Komaki H."/>
            <person name="Tamura T."/>
        </authorList>
    </citation>
    <scope>NUCLEOTIDE SEQUENCE</scope>
    <source>
        <strain evidence="2">NBRC 107745</strain>
    </source>
</reference>
<gene>
    <name evidence="2" type="ORF">Vse01_02500</name>
</gene>
<evidence type="ECO:0000256" key="1">
    <source>
        <dbReference type="ARBA" id="ARBA00023115"/>
    </source>
</evidence>
<keyword evidence="3" id="KW-1185">Reference proteome</keyword>